<evidence type="ECO:0000256" key="4">
    <source>
        <dbReference type="ARBA" id="ARBA00020268"/>
    </source>
</evidence>
<feature type="transmembrane region" description="Helical" evidence="15">
    <location>
        <begin position="402"/>
        <end position="426"/>
    </location>
</feature>
<dbReference type="AlphaFoldDB" id="A0AAP4EYV2"/>
<evidence type="ECO:0000256" key="10">
    <source>
        <dbReference type="ARBA" id="ARBA00022989"/>
    </source>
</evidence>
<keyword evidence="13" id="KW-0046">Antibiotic resistance</keyword>
<feature type="transmembrane region" description="Helical" evidence="15">
    <location>
        <begin position="199"/>
        <end position="220"/>
    </location>
</feature>
<dbReference type="PIRSF" id="PIRSF006603">
    <property type="entry name" value="DinF"/>
    <property type="match status" value="1"/>
</dbReference>
<comment type="caution">
    <text evidence="16">The sequence shown here is derived from an EMBL/GenBank/DDBJ whole genome shotgun (WGS) entry which is preliminary data.</text>
</comment>
<feature type="transmembrane region" description="Helical" evidence="15">
    <location>
        <begin position="98"/>
        <end position="121"/>
    </location>
</feature>
<dbReference type="CDD" id="cd13143">
    <property type="entry name" value="MATE_MepA_like"/>
    <property type="match status" value="1"/>
</dbReference>
<keyword evidence="6" id="KW-0813">Transport</keyword>
<organism evidence="16 17">
    <name type="scientific">Fusibacillus kribbianus</name>
    <dbReference type="NCBI Taxonomy" id="3044208"/>
    <lineage>
        <taxon>Bacteria</taxon>
        <taxon>Bacillati</taxon>
        <taxon>Bacillota</taxon>
        <taxon>Clostridia</taxon>
        <taxon>Lachnospirales</taxon>
        <taxon>Lachnospiraceae</taxon>
        <taxon>Fusibacillus</taxon>
    </lineage>
</organism>
<protein>
    <recommendedName>
        <fullName evidence="5">Multidrug export protein MepA</fullName>
    </recommendedName>
    <alternativeName>
        <fullName evidence="14">Multidrug-efflux transporter</fullName>
    </alternativeName>
    <alternativeName>
        <fullName evidence="4">Probable multidrug resistance protein NorM</fullName>
    </alternativeName>
</protein>
<dbReference type="GO" id="GO:0015297">
    <property type="term" value="F:antiporter activity"/>
    <property type="evidence" value="ECO:0007669"/>
    <property type="project" value="UniProtKB-KW"/>
</dbReference>
<evidence type="ECO:0000256" key="12">
    <source>
        <dbReference type="ARBA" id="ARBA00023136"/>
    </source>
</evidence>
<name>A0AAP4EYV2_9FIRM</name>
<evidence type="ECO:0000313" key="17">
    <source>
        <dbReference type="Proteomes" id="UP001300383"/>
    </source>
</evidence>
<dbReference type="NCBIfam" id="TIGR00797">
    <property type="entry name" value="matE"/>
    <property type="match status" value="1"/>
</dbReference>
<dbReference type="InterPro" id="IPR002528">
    <property type="entry name" value="MATE_fam"/>
</dbReference>
<dbReference type="GO" id="GO:0006811">
    <property type="term" value="P:monoatomic ion transport"/>
    <property type="evidence" value="ECO:0007669"/>
    <property type="project" value="UniProtKB-KW"/>
</dbReference>
<evidence type="ECO:0000256" key="2">
    <source>
        <dbReference type="ARBA" id="ARBA00004651"/>
    </source>
</evidence>
<keyword evidence="9 15" id="KW-0812">Transmembrane</keyword>
<evidence type="ECO:0000256" key="7">
    <source>
        <dbReference type="ARBA" id="ARBA00022449"/>
    </source>
</evidence>
<evidence type="ECO:0000256" key="1">
    <source>
        <dbReference type="ARBA" id="ARBA00003408"/>
    </source>
</evidence>
<evidence type="ECO:0000256" key="13">
    <source>
        <dbReference type="ARBA" id="ARBA00023251"/>
    </source>
</evidence>
<dbReference type="InterPro" id="IPR045070">
    <property type="entry name" value="MATE_MepA-like"/>
</dbReference>
<keyword evidence="8" id="KW-1003">Cell membrane</keyword>
<sequence>MRQEENKSDFSKGSVYRHITSLAVPLTIAQLVQMLYNIVDRIYIGHLPGASSLALTGLGLTFPVITLILAFTNLFGMGGTPLFSIARGRRQEERAGKIMGNTFTLLCISCILLMAVSYGFLRPLLYLFGASDESYPFAWQYLRIYLIGTPFAMLATGMNGFINAQGFARTGMLTVLIGAVTNIILDPVFIYVLDMGVSGAALATVISQCLSAVWVLRFLTGKKTLYSIRKCYLKPEAKLVREILGLGTAGFVVSASNGAVQIACNATLRSFGGDIYVGIMTVLNSVRDVVSLPIQGVTHASQPVMGFNFGAGEYGRIKKAIAFVTAIGVSYMLAAWLLLFLFPEPIMRIFNSDPELITKGIPSLHLYFFGFFMMAFQFVGQSTFVGLGMSKHSIFFSLFRKIIIVVPLTLILPHLAGMGVQGVFLAEPISNFIGGTASFTTMLFTVRRLFRNGGEKGKTI</sequence>
<feature type="transmembrane region" description="Helical" evidence="15">
    <location>
        <begin position="21"/>
        <end position="39"/>
    </location>
</feature>
<gene>
    <name evidence="16" type="ORF">QJ036_07230</name>
</gene>
<feature type="transmembrane region" description="Helical" evidence="15">
    <location>
        <begin position="173"/>
        <end position="193"/>
    </location>
</feature>
<comment type="similarity">
    <text evidence="3">Belongs to the multi antimicrobial extrusion (MATE) (TC 2.A.66.1) family. MepA subfamily.</text>
</comment>
<keyword evidence="17" id="KW-1185">Reference proteome</keyword>
<keyword evidence="12 15" id="KW-0472">Membrane</keyword>
<dbReference type="GO" id="GO:0042910">
    <property type="term" value="F:xenobiotic transmembrane transporter activity"/>
    <property type="evidence" value="ECO:0007669"/>
    <property type="project" value="InterPro"/>
</dbReference>
<comment type="function">
    <text evidence="1">Multidrug efflux pump.</text>
</comment>
<evidence type="ECO:0000256" key="11">
    <source>
        <dbReference type="ARBA" id="ARBA00023065"/>
    </source>
</evidence>
<dbReference type="EMBL" id="JASGBQ010000010">
    <property type="protein sequence ID" value="MDI9242261.1"/>
    <property type="molecule type" value="Genomic_DNA"/>
</dbReference>
<proteinExistence type="inferred from homology"/>
<feature type="transmembrane region" description="Helical" evidence="15">
    <location>
        <begin position="366"/>
        <end position="390"/>
    </location>
</feature>
<feature type="transmembrane region" description="Helical" evidence="15">
    <location>
        <begin position="432"/>
        <end position="450"/>
    </location>
</feature>
<dbReference type="InterPro" id="IPR048279">
    <property type="entry name" value="MdtK-like"/>
</dbReference>
<evidence type="ECO:0000256" key="15">
    <source>
        <dbReference type="SAM" id="Phobius"/>
    </source>
</evidence>
<dbReference type="PANTHER" id="PTHR43298">
    <property type="entry name" value="MULTIDRUG RESISTANCE PROTEIN NORM-RELATED"/>
    <property type="match status" value="1"/>
</dbReference>
<evidence type="ECO:0000256" key="9">
    <source>
        <dbReference type="ARBA" id="ARBA00022692"/>
    </source>
</evidence>
<feature type="transmembrane region" description="Helical" evidence="15">
    <location>
        <begin position="141"/>
        <end position="161"/>
    </location>
</feature>
<dbReference type="InterPro" id="IPR050222">
    <property type="entry name" value="MATE_MdtK"/>
</dbReference>
<dbReference type="Pfam" id="PF01554">
    <property type="entry name" value="MatE"/>
    <property type="match status" value="2"/>
</dbReference>
<evidence type="ECO:0000256" key="8">
    <source>
        <dbReference type="ARBA" id="ARBA00022475"/>
    </source>
</evidence>
<evidence type="ECO:0000256" key="6">
    <source>
        <dbReference type="ARBA" id="ARBA00022448"/>
    </source>
</evidence>
<keyword evidence="7" id="KW-0050">Antiport</keyword>
<dbReference type="PANTHER" id="PTHR43298:SF2">
    <property type="entry name" value="FMN_FAD EXPORTER YEEO-RELATED"/>
    <property type="match status" value="1"/>
</dbReference>
<evidence type="ECO:0000256" key="3">
    <source>
        <dbReference type="ARBA" id="ARBA00008417"/>
    </source>
</evidence>
<dbReference type="Proteomes" id="UP001300383">
    <property type="component" value="Unassembled WGS sequence"/>
</dbReference>
<keyword evidence="10 15" id="KW-1133">Transmembrane helix</keyword>
<feature type="transmembrane region" description="Helical" evidence="15">
    <location>
        <begin position="59"/>
        <end position="86"/>
    </location>
</feature>
<evidence type="ECO:0000256" key="14">
    <source>
        <dbReference type="ARBA" id="ARBA00031636"/>
    </source>
</evidence>
<accession>A0AAP4EYV2</accession>
<keyword evidence="11" id="KW-0406">Ion transport</keyword>
<dbReference type="RefSeq" id="WP_283230710.1">
    <property type="nucleotide sequence ID" value="NZ_JASGBQ010000010.1"/>
</dbReference>
<evidence type="ECO:0000256" key="5">
    <source>
        <dbReference type="ARBA" id="ARBA00022106"/>
    </source>
</evidence>
<reference evidence="16 17" key="1">
    <citation type="submission" date="2023-05" db="EMBL/GenBank/DDBJ databases">
        <title>[ruminococcus] sp. nov., isolated from a pig farm feces dump.</title>
        <authorList>
            <person name="Chang Y.-H."/>
        </authorList>
    </citation>
    <scope>NUCLEOTIDE SEQUENCE [LARGE SCALE GENOMIC DNA]</scope>
    <source>
        <strain evidence="16 17">YH-rum2234</strain>
    </source>
</reference>
<comment type="subcellular location">
    <subcellularLocation>
        <location evidence="2">Cell membrane</location>
        <topology evidence="2">Multi-pass membrane protein</topology>
    </subcellularLocation>
</comment>
<evidence type="ECO:0000313" key="16">
    <source>
        <dbReference type="EMBL" id="MDI9242261.1"/>
    </source>
</evidence>
<dbReference type="GO" id="GO:0005886">
    <property type="term" value="C:plasma membrane"/>
    <property type="evidence" value="ECO:0007669"/>
    <property type="project" value="UniProtKB-SubCell"/>
</dbReference>
<dbReference type="GO" id="GO:0046677">
    <property type="term" value="P:response to antibiotic"/>
    <property type="evidence" value="ECO:0007669"/>
    <property type="project" value="UniProtKB-KW"/>
</dbReference>
<feature type="transmembrane region" description="Helical" evidence="15">
    <location>
        <begin position="320"/>
        <end position="342"/>
    </location>
</feature>